<keyword evidence="4" id="KW-1185">Reference proteome</keyword>
<gene>
    <name evidence="3" type="ORF">P691DRAFT_778409</name>
</gene>
<dbReference type="InterPro" id="IPR050300">
    <property type="entry name" value="GDXG_lipolytic_enzyme"/>
</dbReference>
<dbReference type="InterPro" id="IPR049492">
    <property type="entry name" value="BD-FAE-like_dom"/>
</dbReference>
<accession>A0A9P6C033</accession>
<keyword evidence="1" id="KW-0378">Hydrolase</keyword>
<feature type="domain" description="BD-FAE-like" evidence="2">
    <location>
        <begin position="25"/>
        <end position="164"/>
    </location>
</feature>
<evidence type="ECO:0000256" key="1">
    <source>
        <dbReference type="ARBA" id="ARBA00022801"/>
    </source>
</evidence>
<dbReference type="GO" id="GO:0016787">
    <property type="term" value="F:hydrolase activity"/>
    <property type="evidence" value="ECO:0007669"/>
    <property type="project" value="UniProtKB-KW"/>
</dbReference>
<dbReference type="EMBL" id="MU151394">
    <property type="protein sequence ID" value="KAF9444204.1"/>
    <property type="molecule type" value="Genomic_DNA"/>
</dbReference>
<dbReference type="PANTHER" id="PTHR48081:SF3">
    <property type="entry name" value="ALPHA_BETA HYDROLASE FOLD-3 DOMAIN-CONTAINING PROTEIN"/>
    <property type="match status" value="1"/>
</dbReference>
<evidence type="ECO:0000313" key="4">
    <source>
        <dbReference type="Proteomes" id="UP000807342"/>
    </source>
</evidence>
<dbReference type="Proteomes" id="UP000807342">
    <property type="component" value="Unassembled WGS sequence"/>
</dbReference>
<reference evidence="3" key="1">
    <citation type="submission" date="2020-11" db="EMBL/GenBank/DDBJ databases">
        <authorList>
            <consortium name="DOE Joint Genome Institute"/>
            <person name="Ahrendt S."/>
            <person name="Riley R."/>
            <person name="Andreopoulos W."/>
            <person name="Labutti K."/>
            <person name="Pangilinan J."/>
            <person name="Ruiz-Duenas F.J."/>
            <person name="Barrasa J.M."/>
            <person name="Sanchez-Garcia M."/>
            <person name="Camarero S."/>
            <person name="Miyauchi S."/>
            <person name="Serrano A."/>
            <person name="Linde D."/>
            <person name="Babiker R."/>
            <person name="Drula E."/>
            <person name="Ayuso-Fernandez I."/>
            <person name="Pacheco R."/>
            <person name="Padilla G."/>
            <person name="Ferreira P."/>
            <person name="Barriuso J."/>
            <person name="Kellner H."/>
            <person name="Castanera R."/>
            <person name="Alfaro M."/>
            <person name="Ramirez L."/>
            <person name="Pisabarro A.G."/>
            <person name="Kuo A."/>
            <person name="Tritt A."/>
            <person name="Lipzen A."/>
            <person name="He G."/>
            <person name="Yan M."/>
            <person name="Ng V."/>
            <person name="Cullen D."/>
            <person name="Martin F."/>
            <person name="Rosso M.-N."/>
            <person name="Henrissat B."/>
            <person name="Hibbett D."/>
            <person name="Martinez A.T."/>
            <person name="Grigoriev I.V."/>
        </authorList>
    </citation>
    <scope>NUCLEOTIDE SEQUENCE</scope>
    <source>
        <strain evidence="3">MF-IS2</strain>
    </source>
</reference>
<protein>
    <submittedName>
        <fullName evidence="3">Alpha/beta-hydrolase</fullName>
    </submittedName>
</protein>
<dbReference type="PANTHER" id="PTHR48081">
    <property type="entry name" value="AB HYDROLASE SUPERFAMILY PROTEIN C4A8.06C"/>
    <property type="match status" value="1"/>
</dbReference>
<dbReference type="OrthoDB" id="408631at2759"/>
<proteinExistence type="predicted"/>
<organism evidence="3 4">
    <name type="scientific">Macrolepiota fuliginosa MF-IS2</name>
    <dbReference type="NCBI Taxonomy" id="1400762"/>
    <lineage>
        <taxon>Eukaryota</taxon>
        <taxon>Fungi</taxon>
        <taxon>Dikarya</taxon>
        <taxon>Basidiomycota</taxon>
        <taxon>Agaricomycotina</taxon>
        <taxon>Agaricomycetes</taxon>
        <taxon>Agaricomycetidae</taxon>
        <taxon>Agaricales</taxon>
        <taxon>Agaricineae</taxon>
        <taxon>Agaricaceae</taxon>
        <taxon>Macrolepiota</taxon>
    </lineage>
</organism>
<comment type="caution">
    <text evidence="3">The sequence shown here is derived from an EMBL/GenBank/DDBJ whole genome shotgun (WGS) entry which is preliminary data.</text>
</comment>
<dbReference type="Gene3D" id="3.40.50.1820">
    <property type="entry name" value="alpha/beta hydrolase"/>
    <property type="match status" value="1"/>
</dbReference>
<dbReference type="AlphaFoldDB" id="A0A9P6C033"/>
<evidence type="ECO:0000259" key="2">
    <source>
        <dbReference type="Pfam" id="PF20434"/>
    </source>
</evidence>
<dbReference type="Pfam" id="PF20434">
    <property type="entry name" value="BD-FAE"/>
    <property type="match status" value="1"/>
</dbReference>
<name>A0A9P6C033_9AGAR</name>
<sequence>MAPSSASPVPIELVYKEVDGVQIAMDVYIPENATKEVPVPVLVWWHGGGLVTGTRRGLSPHMLHMPAKYNLCIVSVDYRLAPQIHLPEILSDCKSALDFLNTETFAKATRDCVDTSRVVVSGSSAGGWLALLAGTGIGYEASGVERPKEIKGIVALYPITDILDPFWSTKQRPVVFMDRIIEESEVAVFMDTNSTTLSWSTAESNRGFVYRYCLQEGIFEQVVLGGTGIDPGAYSIAQNVRTGKFSMPPTYIAVGNGDTRVPYRQSLDVAKAFKSVAAYIDYNELDGLDHLFDTEDKYDMEDLYRFIKSVL</sequence>
<dbReference type="SUPFAM" id="SSF53474">
    <property type="entry name" value="alpha/beta-Hydrolases"/>
    <property type="match status" value="1"/>
</dbReference>
<dbReference type="InterPro" id="IPR029058">
    <property type="entry name" value="AB_hydrolase_fold"/>
</dbReference>
<evidence type="ECO:0000313" key="3">
    <source>
        <dbReference type="EMBL" id="KAF9444204.1"/>
    </source>
</evidence>